<evidence type="ECO:0000313" key="7">
    <source>
        <dbReference type="Proteomes" id="UP000036987"/>
    </source>
</evidence>
<feature type="domain" description="Poly A polymerase head" evidence="5">
    <location>
        <begin position="95"/>
        <end position="231"/>
    </location>
</feature>
<evidence type="ECO:0000256" key="3">
    <source>
        <dbReference type="ARBA" id="ARBA00022884"/>
    </source>
</evidence>
<organism evidence="6 7">
    <name type="scientific">Zostera marina</name>
    <name type="common">Eelgrass</name>
    <dbReference type="NCBI Taxonomy" id="29655"/>
    <lineage>
        <taxon>Eukaryota</taxon>
        <taxon>Viridiplantae</taxon>
        <taxon>Streptophyta</taxon>
        <taxon>Embryophyta</taxon>
        <taxon>Tracheophyta</taxon>
        <taxon>Spermatophyta</taxon>
        <taxon>Magnoliopsida</taxon>
        <taxon>Liliopsida</taxon>
        <taxon>Zosteraceae</taxon>
        <taxon>Zostera</taxon>
    </lineage>
</organism>
<dbReference type="OMA" id="ASRFNCT"/>
<evidence type="ECO:0000256" key="1">
    <source>
        <dbReference type="ARBA" id="ARBA00007265"/>
    </source>
</evidence>
<evidence type="ECO:0000313" key="6">
    <source>
        <dbReference type="EMBL" id="KMZ68290.1"/>
    </source>
</evidence>
<comment type="similarity">
    <text evidence="1 4">Belongs to the tRNA nucleotidyltransferase/poly(A) polymerase family.</text>
</comment>
<dbReference type="PANTHER" id="PTHR13734:SF5">
    <property type="entry name" value="CCA TRNA NUCLEOTIDYLTRANSFERASE, MITOCHONDRIAL"/>
    <property type="match status" value="1"/>
</dbReference>
<proteinExistence type="inferred from homology"/>
<dbReference type="AlphaFoldDB" id="A0A0K9PJ73"/>
<accession>A0A0K9PJ73</accession>
<dbReference type="GO" id="GO:0001680">
    <property type="term" value="P:tRNA 3'-terminal CCA addition"/>
    <property type="evidence" value="ECO:0000318"/>
    <property type="project" value="GO_Central"/>
</dbReference>
<evidence type="ECO:0000256" key="2">
    <source>
        <dbReference type="ARBA" id="ARBA00022679"/>
    </source>
</evidence>
<dbReference type="Gene3D" id="3.30.460.10">
    <property type="entry name" value="Beta Polymerase, domain 2"/>
    <property type="match status" value="1"/>
</dbReference>
<keyword evidence="7" id="KW-1185">Reference proteome</keyword>
<dbReference type="SUPFAM" id="SSF81301">
    <property type="entry name" value="Nucleotidyltransferase"/>
    <property type="match status" value="1"/>
</dbReference>
<dbReference type="Pfam" id="PF01743">
    <property type="entry name" value="PolyA_pol"/>
    <property type="match status" value="1"/>
</dbReference>
<dbReference type="Gene3D" id="1.10.3090.10">
    <property type="entry name" value="cca-adding enzyme, domain 2"/>
    <property type="match status" value="1"/>
</dbReference>
<evidence type="ECO:0000256" key="4">
    <source>
        <dbReference type="RuleBase" id="RU003953"/>
    </source>
</evidence>
<sequence>MFILRAHGVVNKLTPFRSPFLHPSKFCLKKNSGCKFLCRRGYFCSQRRVKAMSPVPLTSPQSMVGGDKIKLTETEEKIFQQLIDVVQHHNLATQLRVAGGWVRDKLLGRECYDIDIALDDMYGKQFCEKIQEYLGVEANERGFCVIQSNPDQSKHLETARMSIFNMMIDFVNLRSEKYSDDSRIPEMEFGSPKDDALRRDLTINSLFYNISTMSIEDYTGRGLSDLRQGVIVTPLSAKSTFLEDPLRVLRAVRFGARFDFAMDKEIKAAAADILVKTALKDKISRERIGHEIDLMIGGNEPVKAISWIQEFELFWIVFTPPNDTEPAIPENSDRACVTYMKVAWDVLQSIGYSTFSTEERKLCLYGGLFLPLRDSVFTDKKSKKLPVSSHIFRNSLKLKISDADTVATMHETSEGFSHLLDSLKSGWVSRIVETDVSDEFADASPDVKKRISVGLLLRKIKKFWRIALLISTLVHPTSEDFQSDCSQVESKVEMFKRAEKLIAGELNMDNIWETKPLLNGNAIMEILGVKGKQIGEWQQRLLKWQLANPHGNADDCHQWLLQSNAKRTKLS</sequence>
<dbReference type="GO" id="GO:0005739">
    <property type="term" value="C:mitochondrion"/>
    <property type="evidence" value="ECO:0007669"/>
    <property type="project" value="UniProtKB-ARBA"/>
</dbReference>
<keyword evidence="2 4" id="KW-0808">Transferase</keyword>
<dbReference type="SUPFAM" id="SSF81891">
    <property type="entry name" value="Poly A polymerase C-terminal region-like"/>
    <property type="match status" value="1"/>
</dbReference>
<dbReference type="Proteomes" id="UP000036987">
    <property type="component" value="Unassembled WGS sequence"/>
</dbReference>
<dbReference type="InterPro" id="IPR043519">
    <property type="entry name" value="NT_sf"/>
</dbReference>
<dbReference type="GO" id="GO:0003723">
    <property type="term" value="F:RNA binding"/>
    <property type="evidence" value="ECO:0007669"/>
    <property type="project" value="UniProtKB-KW"/>
</dbReference>
<protein>
    <submittedName>
        <fullName evidence="6">tRNA nucleotidyltransferase (CCA-adding enzyme)</fullName>
    </submittedName>
</protein>
<dbReference type="GO" id="GO:0052929">
    <property type="term" value="F:ATP:3'-cytidine-cytidine-tRNA adenylyltransferase activity"/>
    <property type="evidence" value="ECO:0000318"/>
    <property type="project" value="GO_Central"/>
</dbReference>
<gene>
    <name evidence="6" type="ORF">ZOSMA_241G00120</name>
</gene>
<name>A0A0K9PJ73_ZOSMR</name>
<reference evidence="7" key="1">
    <citation type="journal article" date="2016" name="Nature">
        <title>The genome of the seagrass Zostera marina reveals angiosperm adaptation to the sea.</title>
        <authorList>
            <person name="Olsen J.L."/>
            <person name="Rouze P."/>
            <person name="Verhelst B."/>
            <person name="Lin Y.-C."/>
            <person name="Bayer T."/>
            <person name="Collen J."/>
            <person name="Dattolo E."/>
            <person name="De Paoli E."/>
            <person name="Dittami S."/>
            <person name="Maumus F."/>
            <person name="Michel G."/>
            <person name="Kersting A."/>
            <person name="Lauritano C."/>
            <person name="Lohaus R."/>
            <person name="Toepel M."/>
            <person name="Tonon T."/>
            <person name="Vanneste K."/>
            <person name="Amirebrahimi M."/>
            <person name="Brakel J."/>
            <person name="Bostroem C."/>
            <person name="Chovatia M."/>
            <person name="Grimwood J."/>
            <person name="Jenkins J.W."/>
            <person name="Jueterbock A."/>
            <person name="Mraz A."/>
            <person name="Stam W.T."/>
            <person name="Tice H."/>
            <person name="Bornberg-Bauer E."/>
            <person name="Green P.J."/>
            <person name="Pearson G.A."/>
            <person name="Procaccini G."/>
            <person name="Duarte C.M."/>
            <person name="Schmutz J."/>
            <person name="Reusch T.B.H."/>
            <person name="Van de Peer Y."/>
        </authorList>
    </citation>
    <scope>NUCLEOTIDE SEQUENCE [LARGE SCALE GENOMIC DNA]</scope>
    <source>
        <strain evidence="7">cv. Finnish</strain>
    </source>
</reference>
<dbReference type="OrthoDB" id="445712at2759"/>
<dbReference type="GO" id="GO:0052927">
    <property type="term" value="F:CC tRNA cytidylyltransferase activity"/>
    <property type="evidence" value="ECO:0000318"/>
    <property type="project" value="GO_Central"/>
</dbReference>
<dbReference type="FunFam" id="3.30.460.10:FF:000019">
    <property type="entry name" value="tRNA nucleotidyltransferase cca2"/>
    <property type="match status" value="1"/>
</dbReference>
<dbReference type="STRING" id="29655.A0A0K9PJ73"/>
<dbReference type="InterPro" id="IPR002646">
    <property type="entry name" value="PolA_pol_head_dom"/>
</dbReference>
<dbReference type="PANTHER" id="PTHR13734">
    <property type="entry name" value="TRNA-NUCLEOTIDYLTRANSFERASE"/>
    <property type="match status" value="1"/>
</dbReference>
<dbReference type="EMBL" id="LFYR01000845">
    <property type="protein sequence ID" value="KMZ68290.1"/>
    <property type="molecule type" value="Genomic_DNA"/>
</dbReference>
<keyword evidence="3 4" id="KW-0694">RNA-binding</keyword>
<evidence type="ECO:0000259" key="5">
    <source>
        <dbReference type="Pfam" id="PF01743"/>
    </source>
</evidence>
<dbReference type="CDD" id="cd05398">
    <property type="entry name" value="NT_ClassII-CCAase"/>
    <property type="match status" value="1"/>
</dbReference>
<comment type="caution">
    <text evidence="6">The sequence shown here is derived from an EMBL/GenBank/DDBJ whole genome shotgun (WGS) entry which is preliminary data.</text>
</comment>